<comment type="caution">
    <text evidence="1">The sequence shown here is derived from an EMBL/GenBank/DDBJ whole genome shotgun (WGS) entry which is preliminary data.</text>
</comment>
<organism evidence="1 2">
    <name type="scientific">Exophiala viscosa</name>
    <dbReference type="NCBI Taxonomy" id="2486360"/>
    <lineage>
        <taxon>Eukaryota</taxon>
        <taxon>Fungi</taxon>
        <taxon>Dikarya</taxon>
        <taxon>Ascomycota</taxon>
        <taxon>Pezizomycotina</taxon>
        <taxon>Eurotiomycetes</taxon>
        <taxon>Chaetothyriomycetidae</taxon>
        <taxon>Chaetothyriales</taxon>
        <taxon>Herpotrichiellaceae</taxon>
        <taxon>Exophiala</taxon>
    </lineage>
</organism>
<protein>
    <recommendedName>
        <fullName evidence="3">BTB domain-containing protein</fullName>
    </recommendedName>
</protein>
<proteinExistence type="predicted"/>
<name>A0AAN6DPQ6_9EURO</name>
<dbReference type="Gene3D" id="3.30.710.10">
    <property type="entry name" value="Potassium Channel Kv1.1, Chain A"/>
    <property type="match status" value="1"/>
</dbReference>
<evidence type="ECO:0000313" key="1">
    <source>
        <dbReference type="EMBL" id="KAI1609258.1"/>
    </source>
</evidence>
<gene>
    <name evidence="1" type="ORF">EDD36DRAFT_65268</name>
</gene>
<dbReference type="AlphaFoldDB" id="A0AAN6DPQ6"/>
<accession>A0AAN6DPQ6</accession>
<keyword evidence="2" id="KW-1185">Reference proteome</keyword>
<dbReference type="EMBL" id="MU404360">
    <property type="protein sequence ID" value="KAI1609258.1"/>
    <property type="molecule type" value="Genomic_DNA"/>
</dbReference>
<dbReference type="InterPro" id="IPR011333">
    <property type="entry name" value="SKP1/BTB/POZ_sf"/>
</dbReference>
<evidence type="ECO:0000313" key="2">
    <source>
        <dbReference type="Proteomes" id="UP001203852"/>
    </source>
</evidence>
<evidence type="ECO:0008006" key="3">
    <source>
        <dbReference type="Google" id="ProtNLM"/>
    </source>
</evidence>
<sequence>MSSAMYPDIANSNSISFSTDMVTLGFGNDKQEIAIHKEILFECSKIADYYAEVSSRFGWDDRTLVENTLVLPEVSRETGNQLVNWLYFGTLPYNTSDLGKLGGEEGVKVGTEIVEAYNVALKFEMEDWANALADAFSALALEDMPWIKYAVLLKAVQPNDEGLRGLVLTCLALAIRRAGWEMYTTEVNKELVDTVKLGGDFAVELMKYLLDTEGGVPKRKKKNCNWHVHTKTKKCGT</sequence>
<reference evidence="1" key="1">
    <citation type="journal article" date="2022" name="bioRxiv">
        <title>Deciphering the potential niche of two novel black yeast fungi from a biological soil crust based on their genomes, phenotypes, and melanin regulation.</title>
        <authorList>
            <consortium name="DOE Joint Genome Institute"/>
            <person name="Carr E.C."/>
            <person name="Barton Q."/>
            <person name="Grambo S."/>
            <person name="Sullivan M."/>
            <person name="Renfro C.M."/>
            <person name="Kuo A."/>
            <person name="Pangilinan J."/>
            <person name="Lipzen A."/>
            <person name="Keymanesh K."/>
            <person name="Savage E."/>
            <person name="Barry K."/>
            <person name="Grigoriev I.V."/>
            <person name="Riekhof W.R."/>
            <person name="Harris S.S."/>
        </authorList>
    </citation>
    <scope>NUCLEOTIDE SEQUENCE</scope>
    <source>
        <strain evidence="1">JF 03-4F</strain>
    </source>
</reference>
<dbReference type="Proteomes" id="UP001203852">
    <property type="component" value="Unassembled WGS sequence"/>
</dbReference>